<dbReference type="RefSeq" id="WP_232048498.1">
    <property type="nucleotide sequence ID" value="NZ_CAAAHS010000003.1"/>
</dbReference>
<dbReference type="EMBL" id="LNKA01000001">
    <property type="protein sequence ID" value="KTC65519.1"/>
    <property type="molecule type" value="Genomic_DNA"/>
</dbReference>
<gene>
    <name evidence="2" type="ORF">Lade_0177</name>
    <name evidence="3" type="ORF">NCTC12735_00267</name>
</gene>
<dbReference type="PATRIC" id="fig|45056.6.peg.180"/>
<evidence type="ECO:0000313" key="3">
    <source>
        <dbReference type="EMBL" id="VEH84660.1"/>
    </source>
</evidence>
<protein>
    <submittedName>
        <fullName evidence="2">Uncharacterized protein</fullName>
    </submittedName>
</protein>
<dbReference type="EMBL" id="LR134418">
    <property type="protein sequence ID" value="VEH84660.1"/>
    <property type="molecule type" value="Genomic_DNA"/>
</dbReference>
<dbReference type="AlphaFoldDB" id="A0A0W0R371"/>
<dbReference type="Proteomes" id="UP000281170">
    <property type="component" value="Plasmid 9"/>
</dbReference>
<feature type="signal peptide" evidence="1">
    <location>
        <begin position="1"/>
        <end position="24"/>
    </location>
</feature>
<reference evidence="3 5" key="2">
    <citation type="submission" date="2018-12" db="EMBL/GenBank/DDBJ databases">
        <authorList>
            <consortium name="Pathogen Informatics"/>
        </authorList>
    </citation>
    <scope>NUCLEOTIDE SEQUENCE [LARGE SCALE GENOMIC DNA]</scope>
    <source>
        <strain evidence="3 5">NCTC12735</strain>
        <plasmid evidence="5">9</plasmid>
    </source>
</reference>
<proteinExistence type="predicted"/>
<name>A0A0W0R371_9GAMM</name>
<keyword evidence="1" id="KW-0732">Signal</keyword>
<evidence type="ECO:0000256" key="1">
    <source>
        <dbReference type="SAM" id="SignalP"/>
    </source>
</evidence>
<evidence type="ECO:0000313" key="2">
    <source>
        <dbReference type="EMBL" id="KTC65519.1"/>
    </source>
</evidence>
<reference evidence="2 4" key="1">
    <citation type="submission" date="2015-11" db="EMBL/GenBank/DDBJ databases">
        <title>Identification of large and diverse effector repertoires of 38 Legionella species.</title>
        <authorList>
            <person name="Burstein D."/>
            <person name="Amaro F."/>
            <person name="Zusman T."/>
            <person name="Lifshitz Z."/>
            <person name="Cohen O."/>
            <person name="Gilbert J.A."/>
            <person name="Pupko T."/>
            <person name="Shuman H.A."/>
            <person name="Segal G."/>
        </authorList>
    </citation>
    <scope>NUCLEOTIDE SEQUENCE [LARGE SCALE GENOMIC DNA]</scope>
    <source>
        <strain evidence="2 4">1762-AUS-E</strain>
    </source>
</reference>
<feature type="chain" id="PRO_5036002940" evidence="1">
    <location>
        <begin position="25"/>
        <end position="131"/>
    </location>
</feature>
<keyword evidence="4" id="KW-1185">Reference proteome</keyword>
<evidence type="ECO:0000313" key="5">
    <source>
        <dbReference type="Proteomes" id="UP000281170"/>
    </source>
</evidence>
<sequence length="131" mass="13569">MMFKKIATATLSLIAISAFSSANAETSHSCSLEVAVSSPPVGFDQSVAFNINSANGINRSVTLKGGSSPKLLDQLICSDVPYTITATQFFSPSFNLGSGAIGTCVLKAGDIILGQANNSISVVFPNDFNCK</sequence>
<geneLocation type="plasmid" evidence="3 5">
    <name>9</name>
</geneLocation>
<accession>A0A0W0R371</accession>
<dbReference type="KEGG" id="ladl:NCTC12735_00267"/>
<dbReference type="Proteomes" id="UP000054859">
    <property type="component" value="Unassembled WGS sequence"/>
</dbReference>
<evidence type="ECO:0000313" key="4">
    <source>
        <dbReference type="Proteomes" id="UP000054859"/>
    </source>
</evidence>
<organism evidence="2 4">
    <name type="scientific">Legionella adelaidensis</name>
    <dbReference type="NCBI Taxonomy" id="45056"/>
    <lineage>
        <taxon>Bacteria</taxon>
        <taxon>Pseudomonadati</taxon>
        <taxon>Pseudomonadota</taxon>
        <taxon>Gammaproteobacteria</taxon>
        <taxon>Legionellales</taxon>
        <taxon>Legionellaceae</taxon>
        <taxon>Legionella</taxon>
    </lineage>
</organism>
<keyword evidence="3" id="KW-0614">Plasmid</keyword>